<gene>
    <name evidence="2" type="ORF">Hamer_G017399</name>
</gene>
<comment type="subcellular location">
    <subcellularLocation>
        <location evidence="1">Nucleus</location>
    </subcellularLocation>
</comment>
<organism evidence="2 3">
    <name type="scientific">Homarus americanus</name>
    <name type="common">American lobster</name>
    <dbReference type="NCBI Taxonomy" id="6706"/>
    <lineage>
        <taxon>Eukaryota</taxon>
        <taxon>Metazoa</taxon>
        <taxon>Ecdysozoa</taxon>
        <taxon>Arthropoda</taxon>
        <taxon>Crustacea</taxon>
        <taxon>Multicrustacea</taxon>
        <taxon>Malacostraca</taxon>
        <taxon>Eumalacostraca</taxon>
        <taxon>Eucarida</taxon>
        <taxon>Decapoda</taxon>
        <taxon>Pleocyemata</taxon>
        <taxon>Astacidea</taxon>
        <taxon>Nephropoidea</taxon>
        <taxon>Nephropidae</taxon>
        <taxon>Homarus</taxon>
    </lineage>
</organism>
<dbReference type="SUPFAM" id="SSF46689">
    <property type="entry name" value="Homeodomain-like"/>
    <property type="match status" value="1"/>
</dbReference>
<dbReference type="InterPro" id="IPR036388">
    <property type="entry name" value="WH-like_DNA-bd_sf"/>
</dbReference>
<name>A0A8J5JS52_HOMAM</name>
<dbReference type="EMBL" id="JAHLQT010031743">
    <property type="protein sequence ID" value="KAG7159958.1"/>
    <property type="molecule type" value="Genomic_DNA"/>
</dbReference>
<evidence type="ECO:0000256" key="1">
    <source>
        <dbReference type="ARBA" id="ARBA00004123"/>
    </source>
</evidence>
<dbReference type="AlphaFoldDB" id="A0A8J5JS52"/>
<dbReference type="Gene3D" id="1.10.10.10">
    <property type="entry name" value="Winged helix-like DNA-binding domain superfamily/Winged helix DNA-binding domain"/>
    <property type="match status" value="1"/>
</dbReference>
<reference evidence="2" key="1">
    <citation type="journal article" date="2021" name="Sci. Adv.">
        <title>The American lobster genome reveals insights on longevity, neural, and immune adaptations.</title>
        <authorList>
            <person name="Polinski J.M."/>
            <person name="Zimin A.V."/>
            <person name="Clark K.F."/>
            <person name="Kohn A.B."/>
            <person name="Sadowski N."/>
            <person name="Timp W."/>
            <person name="Ptitsyn A."/>
            <person name="Khanna P."/>
            <person name="Romanova D.Y."/>
            <person name="Williams P."/>
            <person name="Greenwood S.J."/>
            <person name="Moroz L.L."/>
            <person name="Walt D.R."/>
            <person name="Bodnar A.G."/>
        </authorList>
    </citation>
    <scope>NUCLEOTIDE SEQUENCE</scope>
    <source>
        <strain evidence="2">GMGI-L3</strain>
    </source>
</reference>
<dbReference type="GO" id="GO:0005634">
    <property type="term" value="C:nucleus"/>
    <property type="evidence" value="ECO:0007669"/>
    <property type="project" value="UniProtKB-SubCell"/>
</dbReference>
<proteinExistence type="predicted"/>
<evidence type="ECO:0000313" key="2">
    <source>
        <dbReference type="EMBL" id="KAG7159958.1"/>
    </source>
</evidence>
<comment type="caution">
    <text evidence="2">The sequence shown here is derived from an EMBL/GenBank/DDBJ whole genome shotgun (WGS) entry which is preliminary data.</text>
</comment>
<keyword evidence="3" id="KW-1185">Reference proteome</keyword>
<sequence>METSQSMREAIIILHNGGYRKAHIARQFGASNPTVAFGIWHYEDSGSIDNQPRSGHPHYTAPEEDQYANKTAASCDQVVFCDEKLSDPMLLELQIMFGDNQTQDSKPNRLWVRREWASHHGVVGWNPSIGVGEFADVGTYRFTGL</sequence>
<dbReference type="InterPro" id="IPR009057">
    <property type="entry name" value="Homeodomain-like_sf"/>
</dbReference>
<accession>A0A8J5JS52</accession>
<dbReference type="Proteomes" id="UP000747542">
    <property type="component" value="Unassembled WGS sequence"/>
</dbReference>
<evidence type="ECO:0000313" key="3">
    <source>
        <dbReference type="Proteomes" id="UP000747542"/>
    </source>
</evidence>
<protein>
    <submittedName>
        <fullName evidence="2">Uncharacterized protein</fullName>
    </submittedName>
</protein>